<reference evidence="2 3" key="1">
    <citation type="journal article" date="2017" name="Int. J. Syst. Evol. Microbiol.">
        <title>Ramlibacter monticola sp. nov., isolated from forest soil.</title>
        <authorList>
            <person name="Chaudhary D.K."/>
            <person name="Kim J."/>
        </authorList>
    </citation>
    <scope>NUCLEOTIDE SEQUENCE [LARGE SCALE GENOMIC DNA]</scope>
    <source>
        <strain evidence="2 3">KACC 19175</strain>
    </source>
</reference>
<dbReference type="PROSITE" id="PS00571">
    <property type="entry name" value="AMIDASES"/>
    <property type="match status" value="1"/>
</dbReference>
<feature type="domain" description="Amidase" evidence="1">
    <location>
        <begin position="41"/>
        <end position="457"/>
    </location>
</feature>
<dbReference type="PANTHER" id="PTHR11895">
    <property type="entry name" value="TRANSAMIDASE"/>
    <property type="match status" value="1"/>
</dbReference>
<dbReference type="Pfam" id="PF01425">
    <property type="entry name" value="Amidase"/>
    <property type="match status" value="1"/>
</dbReference>
<dbReference type="PANTHER" id="PTHR11895:SF176">
    <property type="entry name" value="AMIDASE AMID-RELATED"/>
    <property type="match status" value="1"/>
</dbReference>
<proteinExistence type="predicted"/>
<dbReference type="InterPro" id="IPR036928">
    <property type="entry name" value="AS_sf"/>
</dbReference>
<comment type="caution">
    <text evidence="2">The sequence shown here is derived from an EMBL/GenBank/DDBJ whole genome shotgun (WGS) entry which is preliminary data.</text>
</comment>
<dbReference type="Gene3D" id="3.90.1300.10">
    <property type="entry name" value="Amidase signature (AS) domain"/>
    <property type="match status" value="1"/>
</dbReference>
<evidence type="ECO:0000259" key="1">
    <source>
        <dbReference type="Pfam" id="PF01425"/>
    </source>
</evidence>
<evidence type="ECO:0000313" key="3">
    <source>
        <dbReference type="Proteomes" id="UP000599109"/>
    </source>
</evidence>
<dbReference type="InterPro" id="IPR000120">
    <property type="entry name" value="Amidase"/>
</dbReference>
<dbReference type="InterPro" id="IPR020556">
    <property type="entry name" value="Amidase_CS"/>
</dbReference>
<gene>
    <name evidence="2" type="ORF">JJ685_17645</name>
</gene>
<dbReference type="AlphaFoldDB" id="A0A936Z258"/>
<dbReference type="Proteomes" id="UP000599109">
    <property type="component" value="Unassembled WGS sequence"/>
</dbReference>
<organism evidence="2 3">
    <name type="scientific">Ramlibacter monticola</name>
    <dbReference type="NCBI Taxonomy" id="1926872"/>
    <lineage>
        <taxon>Bacteria</taxon>
        <taxon>Pseudomonadati</taxon>
        <taxon>Pseudomonadota</taxon>
        <taxon>Betaproteobacteria</taxon>
        <taxon>Burkholderiales</taxon>
        <taxon>Comamonadaceae</taxon>
        <taxon>Ramlibacter</taxon>
    </lineage>
</organism>
<protein>
    <submittedName>
        <fullName evidence="2">Amidase</fullName>
    </submittedName>
</protein>
<keyword evidence="3" id="KW-1185">Reference proteome</keyword>
<sequence>MRGCRSADSIQGNAMTQQDLTFAPVHQLARGLQQRRLSPVDLVEAFLERIEAQEPKLHAYTEVFAQDARLAAEAADAAIRAGHAVGPLHGIPVALKDLVELEGRVVTGGCEAWLARKATRTATLARKLLAQGMIVLGKTHTVEFAMGGWGTNSRRGTPWNPWDAERARTPGGSSSGSGVAVAAGLAPWAVGTDTGGSVRLPASWCGITGLKTTIGRVSTYGVLPLSPTLDTPGPMARSVEDAALLYAAMQGPDPLDPLTRGLPYTDPLPTLKRGVRGLRLARMPEVERQYASAEVLAAYDGSLAELEQLGAEIVTVPLPFLFADVAAHNLRIMAAESYTLYHELVDDEAAPLDPHVRPRIAAGRNVSAREYIEALRMRDTMKQQFAAAMEGVDALLTPTTMTTALPLEEVDQAKAPAHYTRFGNYLDLTALALPNGGDGRGLPTSLQIVCRANEEALALRIGWALQQATDWHLRRPPLAG</sequence>
<dbReference type="EMBL" id="JAEQNE010000004">
    <property type="protein sequence ID" value="MBL0392967.1"/>
    <property type="molecule type" value="Genomic_DNA"/>
</dbReference>
<dbReference type="GO" id="GO:0003824">
    <property type="term" value="F:catalytic activity"/>
    <property type="evidence" value="ECO:0007669"/>
    <property type="project" value="InterPro"/>
</dbReference>
<accession>A0A936Z258</accession>
<dbReference type="SUPFAM" id="SSF75304">
    <property type="entry name" value="Amidase signature (AS) enzymes"/>
    <property type="match status" value="1"/>
</dbReference>
<name>A0A936Z258_9BURK</name>
<evidence type="ECO:0000313" key="2">
    <source>
        <dbReference type="EMBL" id="MBL0392967.1"/>
    </source>
</evidence>
<dbReference type="InterPro" id="IPR023631">
    <property type="entry name" value="Amidase_dom"/>
</dbReference>